<organism evidence="4 5">
    <name type="scientific">Actinoplanes subglobosus</name>
    <dbReference type="NCBI Taxonomy" id="1547892"/>
    <lineage>
        <taxon>Bacteria</taxon>
        <taxon>Bacillati</taxon>
        <taxon>Actinomycetota</taxon>
        <taxon>Actinomycetes</taxon>
        <taxon>Micromonosporales</taxon>
        <taxon>Micromonosporaceae</taxon>
        <taxon>Actinoplanes</taxon>
    </lineage>
</organism>
<keyword evidence="2" id="KW-0812">Transmembrane</keyword>
<feature type="transmembrane region" description="Helical" evidence="2">
    <location>
        <begin position="563"/>
        <end position="584"/>
    </location>
</feature>
<comment type="caution">
    <text evidence="4">The sequence shown here is derived from an EMBL/GenBank/DDBJ whole genome shotgun (WGS) entry which is preliminary data.</text>
</comment>
<evidence type="ECO:0000256" key="2">
    <source>
        <dbReference type="SAM" id="Phobius"/>
    </source>
</evidence>
<evidence type="ECO:0000313" key="4">
    <source>
        <dbReference type="EMBL" id="MFC4068557.1"/>
    </source>
</evidence>
<dbReference type="EMBL" id="JBHSBL010000019">
    <property type="protein sequence ID" value="MFC4068557.1"/>
    <property type="molecule type" value="Genomic_DNA"/>
</dbReference>
<keyword evidence="5" id="KW-1185">Reference proteome</keyword>
<dbReference type="Gene3D" id="3.40.50.1460">
    <property type="match status" value="1"/>
</dbReference>
<evidence type="ECO:0000256" key="1">
    <source>
        <dbReference type="SAM" id="MobiDB-lite"/>
    </source>
</evidence>
<accession>A0ABV8IWC1</accession>
<dbReference type="InterPro" id="IPR018247">
    <property type="entry name" value="EF_Hand_1_Ca_BS"/>
</dbReference>
<dbReference type="Pfam" id="PF00656">
    <property type="entry name" value="Peptidase_C14"/>
    <property type="match status" value="1"/>
</dbReference>
<feature type="compositionally biased region" description="Basic and acidic residues" evidence="1">
    <location>
        <begin position="403"/>
        <end position="421"/>
    </location>
</feature>
<dbReference type="Proteomes" id="UP001595867">
    <property type="component" value="Unassembled WGS sequence"/>
</dbReference>
<evidence type="ECO:0000259" key="3">
    <source>
        <dbReference type="Pfam" id="PF00656"/>
    </source>
</evidence>
<name>A0ABV8IWC1_9ACTN</name>
<sequence>MTGSSPRRRALLLGCGTFADPTLAPLRSPRQDVNELAGVLRDPDRCRYAVTARVDCTSQDARREIEGFFAAARPTDTMSLLYLSCHGVQDRQGRLYFAFTDTERDLLGSTAVSAEWVRDCIHSSRSKATLVLVDCCFSGGFIKGMRSRSSGANVESLVQEVPPGTGVAVLTASGDTEASFEDAQSPVVGPSYFTGALISGITSGQADRNRDGRITADELYDYVYDEIRRGPSPQRPRRLGSGEGALVVADAALSTPPPVPVTTAVPRARTLIAQGVLGWVSFDGQWLVLGKNGVGHIYKGERRYHVRELSGVAMKAATRLHHGYLQAILPGVTPAPVVRFGPNAGRPPLTDDDTISFAHSANDAIIKIRDALQDAISGVTRPPPVSFSRGPSADVSRSTPARADTDPGHVGREADHHRGTREGARMAATLPLAALADLSLRHFDVVLWLTPWRQRSSGPVPPWLVELAGYLGGHAAPAGSTNSGFTPSPAYLSGFCAGLRDTWNDAVSGGLLPADRTALSWWMAQPAGWLRAGSVNADATIADLTRARRGAKRIAATKQAARIVLWVTTGIFALMEIAAIAISIEGGWTDETGNVAADQRTNTIGANLACSIPLLILCTMVVVDLRRSRRTVPPPADQ</sequence>
<dbReference type="PROSITE" id="PS00018">
    <property type="entry name" value="EF_HAND_1"/>
    <property type="match status" value="1"/>
</dbReference>
<dbReference type="SUPFAM" id="SSF52129">
    <property type="entry name" value="Caspase-like"/>
    <property type="match status" value="1"/>
</dbReference>
<reference evidence="5" key="1">
    <citation type="journal article" date="2019" name="Int. J. Syst. Evol. Microbiol.">
        <title>The Global Catalogue of Microorganisms (GCM) 10K type strain sequencing project: providing services to taxonomists for standard genome sequencing and annotation.</title>
        <authorList>
            <consortium name="The Broad Institute Genomics Platform"/>
            <consortium name="The Broad Institute Genome Sequencing Center for Infectious Disease"/>
            <person name="Wu L."/>
            <person name="Ma J."/>
        </authorList>
    </citation>
    <scope>NUCLEOTIDE SEQUENCE [LARGE SCALE GENOMIC DNA]</scope>
    <source>
        <strain evidence="5">TBRC 5832</strain>
    </source>
</reference>
<dbReference type="InterPro" id="IPR029030">
    <property type="entry name" value="Caspase-like_dom_sf"/>
</dbReference>
<protein>
    <submittedName>
        <fullName evidence="4">Caspase domain-containing protein</fullName>
    </submittedName>
</protein>
<feature type="transmembrane region" description="Helical" evidence="2">
    <location>
        <begin position="604"/>
        <end position="623"/>
    </location>
</feature>
<keyword evidence="2" id="KW-0472">Membrane</keyword>
<feature type="domain" description="Peptidase C14 caspase" evidence="3">
    <location>
        <begin position="7"/>
        <end position="206"/>
    </location>
</feature>
<feature type="region of interest" description="Disordered" evidence="1">
    <location>
        <begin position="379"/>
        <end position="421"/>
    </location>
</feature>
<dbReference type="RefSeq" id="WP_378069450.1">
    <property type="nucleotide sequence ID" value="NZ_JBHSBL010000019.1"/>
</dbReference>
<dbReference type="PANTHER" id="PTHR22576:SF37">
    <property type="entry name" value="MUCOSA-ASSOCIATED LYMPHOID TISSUE LYMPHOMA TRANSLOCATION PROTEIN 1"/>
    <property type="match status" value="1"/>
</dbReference>
<gene>
    <name evidence="4" type="ORF">ACFO0C_26820</name>
</gene>
<dbReference type="InterPro" id="IPR011600">
    <property type="entry name" value="Pept_C14_caspase"/>
</dbReference>
<dbReference type="NCBIfam" id="NF047832">
    <property type="entry name" value="caspase_w_EACC1"/>
    <property type="match status" value="1"/>
</dbReference>
<proteinExistence type="predicted"/>
<evidence type="ECO:0000313" key="5">
    <source>
        <dbReference type="Proteomes" id="UP001595867"/>
    </source>
</evidence>
<keyword evidence="2" id="KW-1133">Transmembrane helix</keyword>
<dbReference type="InterPro" id="IPR052039">
    <property type="entry name" value="Caspase-related_regulators"/>
</dbReference>
<dbReference type="PANTHER" id="PTHR22576">
    <property type="entry name" value="MUCOSA ASSOCIATED LYMPHOID TISSUE LYMPHOMA TRANSLOCATION PROTEIN 1/PARACASPASE"/>
    <property type="match status" value="1"/>
</dbReference>